<name>A0ABY9PY94_9FIRM</name>
<evidence type="ECO:0000313" key="2">
    <source>
        <dbReference type="EMBL" id="WMT80643.1"/>
    </source>
</evidence>
<dbReference type="Pfam" id="PF03819">
    <property type="entry name" value="MazG"/>
    <property type="match status" value="1"/>
</dbReference>
<gene>
    <name evidence="2" type="ORF">TEMA_09640</name>
</gene>
<evidence type="ECO:0000313" key="3">
    <source>
        <dbReference type="Proteomes" id="UP001235030"/>
    </source>
</evidence>
<dbReference type="SUPFAM" id="SSF101386">
    <property type="entry name" value="all-alpha NTP pyrophosphatases"/>
    <property type="match status" value="1"/>
</dbReference>
<dbReference type="Gene3D" id="1.10.287.1080">
    <property type="entry name" value="MazG-like"/>
    <property type="match status" value="1"/>
</dbReference>
<evidence type="ECO:0000259" key="1">
    <source>
        <dbReference type="Pfam" id="PF03819"/>
    </source>
</evidence>
<keyword evidence="3" id="KW-1185">Reference proteome</keyword>
<accession>A0ABY9PY94</accession>
<reference evidence="2 3" key="1">
    <citation type="submission" date="2022-07" db="EMBL/GenBank/DDBJ databases">
        <title>Genome sequence of Terrisporobacter mayombei DSM6539.</title>
        <authorList>
            <person name="Boeer T."/>
            <person name="Bengelsdorf F.R."/>
            <person name="Daniel R."/>
            <person name="Poehlein A."/>
        </authorList>
    </citation>
    <scope>NUCLEOTIDE SEQUENCE [LARGE SCALE GENOMIC DNA]</scope>
    <source>
        <strain evidence="2 3">DSM 6539</strain>
    </source>
</reference>
<proteinExistence type="predicted"/>
<organism evidence="2 3">
    <name type="scientific">Terrisporobacter mayombei</name>
    <dbReference type="NCBI Taxonomy" id="1541"/>
    <lineage>
        <taxon>Bacteria</taxon>
        <taxon>Bacillati</taxon>
        <taxon>Bacillota</taxon>
        <taxon>Clostridia</taxon>
        <taxon>Peptostreptococcales</taxon>
        <taxon>Peptostreptococcaceae</taxon>
        <taxon>Terrisporobacter</taxon>
    </lineage>
</organism>
<dbReference type="EMBL" id="CP101637">
    <property type="protein sequence ID" value="WMT80643.1"/>
    <property type="molecule type" value="Genomic_DNA"/>
</dbReference>
<dbReference type="InterPro" id="IPR004518">
    <property type="entry name" value="MazG-like_dom"/>
</dbReference>
<dbReference type="Proteomes" id="UP001235030">
    <property type="component" value="Chromosome"/>
</dbReference>
<feature type="domain" description="NTP pyrophosphohydrolase MazG-like" evidence="1">
    <location>
        <begin position="18"/>
        <end position="78"/>
    </location>
</feature>
<protein>
    <recommendedName>
        <fullName evidence="1">NTP pyrophosphohydrolase MazG-like domain-containing protein</fullName>
    </recommendedName>
</protein>
<sequence length="86" mass="10103">MNKFPILDISKISLATEVDKLTEETHEFINAIANNDEDNMIEEALDVFQVVINILNRYELTDKLEEGLKIHIEKLKNRGWKIEKYL</sequence>
<dbReference type="RefSeq" id="WP_228104872.1">
    <property type="nucleotide sequence ID" value="NZ_CP101637.1"/>
</dbReference>